<dbReference type="CDD" id="cd03024">
    <property type="entry name" value="DsbA_FrnE"/>
    <property type="match status" value="1"/>
</dbReference>
<reference evidence="2 3" key="1">
    <citation type="journal article" date="2013" name="J. Microbiol.">
        <title>Mucilaginibacter ginsenosidivorax sp. nov., with ginsenoside converting activity isolated from sediment.</title>
        <authorList>
            <person name="Kim J.K."/>
            <person name="Choi T.E."/>
            <person name="Liu Q.M."/>
            <person name="Park H.Y."/>
            <person name="Yi T.H."/>
            <person name="Yoon M.H."/>
            <person name="Kim S.C."/>
            <person name="Im W.T."/>
        </authorList>
    </citation>
    <scope>NUCLEOTIDE SEQUENCE [LARGE SCALE GENOMIC DNA]</scope>
    <source>
        <strain evidence="2 3">KHI28</strain>
    </source>
</reference>
<keyword evidence="3" id="KW-1185">Reference proteome</keyword>
<feature type="domain" description="DSBA-like thioredoxin" evidence="1">
    <location>
        <begin position="3"/>
        <end position="205"/>
    </location>
</feature>
<proteinExistence type="predicted"/>
<protein>
    <submittedName>
        <fullName evidence="2">DsbA family oxidoreductase</fullName>
    </submittedName>
</protein>
<sequence length="235" mass="26427">MKVEIWSDVMCPFCYIGKRRFEEALEQFEHKDQVEIEWKSFQLNPDMKTDPNINISQYLADVKGWTLEYAQQMNNHVTQMAAEVGLTYDFDRSVVANSFKAHRFSHLAKKHGLGDKAEEALFKAYFTDGLNIDDTNTLVNLGTGIGLDVAEIKQVLESDTYADDVKHDIAEAQQLGIRGVPFFVMNNKYGVSGAQAVPVFQETIQKSFAEWQQENSKPALTIIEGESCGPDGDCA</sequence>
<dbReference type="Proteomes" id="UP000321362">
    <property type="component" value="Chromosome"/>
</dbReference>
<evidence type="ECO:0000313" key="3">
    <source>
        <dbReference type="Proteomes" id="UP000321362"/>
    </source>
</evidence>
<dbReference type="KEGG" id="mgk:FSB76_05485"/>
<dbReference type="PANTHER" id="PTHR13887">
    <property type="entry name" value="GLUTATHIONE S-TRANSFERASE KAPPA"/>
    <property type="match status" value="1"/>
</dbReference>
<dbReference type="AlphaFoldDB" id="A0A5B8WAH5"/>
<dbReference type="EMBL" id="CP042437">
    <property type="protein sequence ID" value="QEC80407.1"/>
    <property type="molecule type" value="Genomic_DNA"/>
</dbReference>
<dbReference type="InterPro" id="IPR001853">
    <property type="entry name" value="DSBA-like_thioredoxin_dom"/>
</dbReference>
<dbReference type="GO" id="GO:0016491">
    <property type="term" value="F:oxidoreductase activity"/>
    <property type="evidence" value="ECO:0007669"/>
    <property type="project" value="InterPro"/>
</dbReference>
<dbReference type="InterPro" id="IPR036249">
    <property type="entry name" value="Thioredoxin-like_sf"/>
</dbReference>
<dbReference type="Pfam" id="PF01323">
    <property type="entry name" value="DSBA"/>
    <property type="match status" value="1"/>
</dbReference>
<name>A0A5B8WAH5_9SPHI</name>
<evidence type="ECO:0000313" key="2">
    <source>
        <dbReference type="EMBL" id="QEC80407.1"/>
    </source>
</evidence>
<dbReference type="OrthoDB" id="9799122at2"/>
<accession>A0A5B8WAH5</accession>
<dbReference type="PANTHER" id="PTHR13887:SF41">
    <property type="entry name" value="THIOREDOXIN SUPERFAMILY PROTEIN"/>
    <property type="match status" value="1"/>
</dbReference>
<gene>
    <name evidence="2" type="ORF">FSB76_05485</name>
</gene>
<evidence type="ECO:0000259" key="1">
    <source>
        <dbReference type="Pfam" id="PF01323"/>
    </source>
</evidence>
<dbReference type="Gene3D" id="3.40.30.10">
    <property type="entry name" value="Glutaredoxin"/>
    <property type="match status" value="1"/>
</dbReference>
<dbReference type="SUPFAM" id="SSF52833">
    <property type="entry name" value="Thioredoxin-like"/>
    <property type="match status" value="1"/>
</dbReference>
<organism evidence="2 3">
    <name type="scientific">Mucilaginibacter ginsenosidivorax</name>
    <dbReference type="NCBI Taxonomy" id="862126"/>
    <lineage>
        <taxon>Bacteria</taxon>
        <taxon>Pseudomonadati</taxon>
        <taxon>Bacteroidota</taxon>
        <taxon>Sphingobacteriia</taxon>
        <taxon>Sphingobacteriales</taxon>
        <taxon>Sphingobacteriaceae</taxon>
        <taxon>Mucilaginibacter</taxon>
    </lineage>
</organism>